<dbReference type="AlphaFoldDB" id="A0A0F9W7X8"/>
<evidence type="ECO:0000313" key="2">
    <source>
        <dbReference type="EMBL" id="KKO08388.1"/>
    </source>
</evidence>
<dbReference type="SUPFAM" id="SSF47413">
    <property type="entry name" value="lambda repressor-like DNA-binding domains"/>
    <property type="match status" value="1"/>
</dbReference>
<gene>
    <name evidence="2" type="ORF">LCGC14_0043260</name>
</gene>
<comment type="caution">
    <text evidence="2">The sequence shown here is derived from an EMBL/GenBank/DDBJ whole genome shotgun (WGS) entry which is preliminary data.</text>
</comment>
<dbReference type="InterPro" id="IPR010982">
    <property type="entry name" value="Lambda_DNA-bd_dom_sf"/>
</dbReference>
<accession>A0A0F9W7X8</accession>
<reference evidence="2" key="1">
    <citation type="journal article" date="2015" name="Nature">
        <title>Complex archaea that bridge the gap between prokaryotes and eukaryotes.</title>
        <authorList>
            <person name="Spang A."/>
            <person name="Saw J.H."/>
            <person name="Jorgensen S.L."/>
            <person name="Zaremba-Niedzwiedzka K."/>
            <person name="Martijn J."/>
            <person name="Lind A.E."/>
            <person name="van Eijk R."/>
            <person name="Schleper C."/>
            <person name="Guy L."/>
            <person name="Ettema T.J."/>
        </authorList>
    </citation>
    <scope>NUCLEOTIDE SEQUENCE</scope>
</reference>
<dbReference type="CDD" id="cd00093">
    <property type="entry name" value="HTH_XRE"/>
    <property type="match status" value="1"/>
</dbReference>
<dbReference type="Gene3D" id="1.10.260.40">
    <property type="entry name" value="lambda repressor-like DNA-binding domains"/>
    <property type="match status" value="1"/>
</dbReference>
<sequence>MIIEGKERLSKLGDMSKGACALRILVAREVTGLSQLEVSQRAGIANNALNNMERARQFPNREIMRYYHRAHRIDFNFLMHGDFAQLPMDIQEALFAHLDTRQRTPQIVDGS</sequence>
<dbReference type="GO" id="GO:0003677">
    <property type="term" value="F:DNA binding"/>
    <property type="evidence" value="ECO:0007669"/>
    <property type="project" value="InterPro"/>
</dbReference>
<evidence type="ECO:0000259" key="1">
    <source>
        <dbReference type="PROSITE" id="PS50943"/>
    </source>
</evidence>
<organism evidence="2">
    <name type="scientific">marine sediment metagenome</name>
    <dbReference type="NCBI Taxonomy" id="412755"/>
    <lineage>
        <taxon>unclassified sequences</taxon>
        <taxon>metagenomes</taxon>
        <taxon>ecological metagenomes</taxon>
    </lineage>
</organism>
<name>A0A0F9W7X8_9ZZZZ</name>
<dbReference type="EMBL" id="LAZR01000009">
    <property type="protein sequence ID" value="KKO08388.1"/>
    <property type="molecule type" value="Genomic_DNA"/>
</dbReference>
<feature type="domain" description="HTH cro/C1-type" evidence="1">
    <location>
        <begin position="24"/>
        <end position="78"/>
    </location>
</feature>
<proteinExistence type="predicted"/>
<dbReference type="PROSITE" id="PS50943">
    <property type="entry name" value="HTH_CROC1"/>
    <property type="match status" value="1"/>
</dbReference>
<dbReference type="InterPro" id="IPR001387">
    <property type="entry name" value="Cro/C1-type_HTH"/>
</dbReference>
<protein>
    <recommendedName>
        <fullName evidence="1">HTH cro/C1-type domain-containing protein</fullName>
    </recommendedName>
</protein>